<dbReference type="GO" id="GO:0005739">
    <property type="term" value="C:mitochondrion"/>
    <property type="evidence" value="ECO:0007669"/>
    <property type="project" value="TreeGrafter"/>
</dbReference>
<evidence type="ECO:0000313" key="3">
    <source>
        <dbReference type="EMBL" id="CCG81439.1"/>
    </source>
</evidence>
<comment type="caution">
    <text evidence="3">The sequence shown here is derived from an EMBL/GenBank/DDBJ whole genome shotgun (WGS) entry which is preliminary data.</text>
</comment>
<sequence>MTQPYRPNLITKLYYAYKSIRLPFRRKVFRGFDLDGNKFYESYNPLTPNKWRRTVQYVHDGHYTDNNVTPQWMSWLRYTRPNPPTMDELRGEVVRIQSTRLNAQLISRRWEEERERLSGLNQASLSEPQVQTQAQAQTEQSEEQVLQRQGERESVLREAQRQDQDADVRGDDRQGEYMVAPGTRDEKGEWQPEAWNPASAARKPIRRS</sequence>
<organism evidence="3 4">
    <name type="scientific">Taphrina deformans (strain PYCC 5710 / ATCC 11124 / CBS 356.35 / IMI 108563 / JCM 9778 / NBRC 8474)</name>
    <name type="common">Peach leaf curl fungus</name>
    <name type="synonym">Lalaria deformans</name>
    <dbReference type="NCBI Taxonomy" id="1097556"/>
    <lineage>
        <taxon>Eukaryota</taxon>
        <taxon>Fungi</taxon>
        <taxon>Dikarya</taxon>
        <taxon>Ascomycota</taxon>
        <taxon>Taphrinomycotina</taxon>
        <taxon>Taphrinomycetes</taxon>
        <taxon>Taphrinales</taxon>
        <taxon>Taphrinaceae</taxon>
        <taxon>Taphrina</taxon>
    </lineage>
</organism>
<dbReference type="Proteomes" id="UP000013776">
    <property type="component" value="Unassembled WGS sequence"/>
</dbReference>
<proteinExistence type="inferred from homology"/>
<evidence type="ECO:0000313" key="4">
    <source>
        <dbReference type="Proteomes" id="UP000013776"/>
    </source>
</evidence>
<feature type="compositionally biased region" description="Basic and acidic residues" evidence="2">
    <location>
        <begin position="149"/>
        <end position="175"/>
    </location>
</feature>
<dbReference type="InterPro" id="IPR007763">
    <property type="entry name" value="NDUFA12"/>
</dbReference>
<evidence type="ECO:0000256" key="2">
    <source>
        <dbReference type="SAM" id="MobiDB-lite"/>
    </source>
</evidence>
<dbReference type="GO" id="GO:0045271">
    <property type="term" value="C:respiratory chain complex I"/>
    <property type="evidence" value="ECO:0007669"/>
    <property type="project" value="InterPro"/>
</dbReference>
<comment type="similarity">
    <text evidence="1">Belongs to the complex I NDUFA12 subunit family.</text>
</comment>
<evidence type="ECO:0000256" key="1">
    <source>
        <dbReference type="ARBA" id="ARBA00007355"/>
    </source>
</evidence>
<protein>
    <submittedName>
        <fullName evidence="3">Uncharacterized protein</fullName>
    </submittedName>
</protein>
<dbReference type="EMBL" id="CAHR02000039">
    <property type="protein sequence ID" value="CCG81439.1"/>
    <property type="molecule type" value="Genomic_DNA"/>
</dbReference>
<dbReference type="InterPro" id="IPR052618">
    <property type="entry name" value="ComplexI_NDUFA12"/>
</dbReference>
<dbReference type="Pfam" id="PF05071">
    <property type="entry name" value="NDUFA12"/>
    <property type="match status" value="1"/>
</dbReference>
<dbReference type="AlphaFoldDB" id="R4XDM0"/>
<gene>
    <name evidence="3" type="ORF">TAPDE_001209</name>
</gene>
<dbReference type="STRING" id="1097556.R4XDM0"/>
<feature type="compositionally biased region" description="Low complexity" evidence="2">
    <location>
        <begin position="126"/>
        <end position="139"/>
    </location>
</feature>
<dbReference type="OrthoDB" id="10255576at2759"/>
<feature type="region of interest" description="Disordered" evidence="2">
    <location>
        <begin position="119"/>
        <end position="208"/>
    </location>
</feature>
<dbReference type="GO" id="GO:0032981">
    <property type="term" value="P:mitochondrial respiratory chain complex I assembly"/>
    <property type="evidence" value="ECO:0007669"/>
    <property type="project" value="TreeGrafter"/>
</dbReference>
<reference evidence="3 4" key="1">
    <citation type="journal article" date="2013" name="MBio">
        <title>Genome sequencing of the plant pathogen Taphrina deformans, the causal agent of peach leaf curl.</title>
        <authorList>
            <person name="Cisse O.H."/>
            <person name="Almeida J.M.G.C.F."/>
            <person name="Fonseca A."/>
            <person name="Kumar A.A."/>
            <person name="Salojaervi J."/>
            <person name="Overmyer K."/>
            <person name="Hauser P.M."/>
            <person name="Pagni M."/>
        </authorList>
    </citation>
    <scope>NUCLEOTIDE SEQUENCE [LARGE SCALE GENOMIC DNA]</scope>
    <source>
        <strain evidence="4">PYCC 5710 / ATCC 11124 / CBS 356.35 / IMI 108563 / JCM 9778 / NBRC 8474</strain>
    </source>
</reference>
<dbReference type="VEuPathDB" id="FungiDB:TAPDE_001209"/>
<dbReference type="PANTHER" id="PTHR32470">
    <property type="entry name" value="ADH DEHYDROGENASE [UBIQUINONE] 1 ALPHA SUBCOMPLEX ASSEMBLY FACTOR 2"/>
    <property type="match status" value="1"/>
</dbReference>
<dbReference type="PANTHER" id="PTHR32470:SF2">
    <property type="entry name" value="NADH DEHYDROGENASE [UBIQUINONE] 1 ALPHA SUBCOMPLEX ASSEMBLY FACTOR 2"/>
    <property type="match status" value="1"/>
</dbReference>
<keyword evidence="4" id="KW-1185">Reference proteome</keyword>
<dbReference type="eggNOG" id="ENOG502S4P5">
    <property type="taxonomic scope" value="Eukaryota"/>
</dbReference>
<name>R4XDM0_TAPDE</name>
<accession>R4XDM0</accession>